<protein>
    <recommendedName>
        <fullName evidence="7">Endolytic murein transglycosylase</fullName>
        <ecNumber evidence="7">4.2.2.29</ecNumber>
    </recommendedName>
    <alternativeName>
        <fullName evidence="7">Peptidoglycan lytic transglycosylase</fullName>
    </alternativeName>
    <alternativeName>
        <fullName evidence="7">Peptidoglycan polymerization terminase</fullName>
    </alternativeName>
</protein>
<dbReference type="EMBL" id="LT629690">
    <property type="protein sequence ID" value="SDF95361.1"/>
    <property type="molecule type" value="Genomic_DNA"/>
</dbReference>
<keyword evidence="2 7" id="KW-0812">Transmembrane</keyword>
<dbReference type="Proteomes" id="UP000182427">
    <property type="component" value="Chromosome I"/>
</dbReference>
<keyword evidence="6 7" id="KW-0961">Cell wall biogenesis/degradation</keyword>
<keyword evidence="5 7" id="KW-0456">Lyase</keyword>
<gene>
    <name evidence="7" type="primary">mltG</name>
    <name evidence="8" type="ORF">SAMN05444167_3809</name>
</gene>
<sequence>MKFFGFLLLLVLIALGGAAYLVYAPFTPSQETFVDLPVGTGTQAMAQKLQDAHVIRTRYAFLILRVWKGGNLKAGEYRFADPASALTVYQRIARGDVYTRAVTIPEGFNLYDIATAIEGAGLGTHAAFLEAAQKNTDLIADLSPNAQTLEGFLYPDTYRFSRHTTMRTMLDTMVRRFRKETALLDLQQPQACAGLCTSLAQTVTLASLVEKEVHFDDERTQAAGVFINRLNRNMPLQTDPTVIYAAILAGHWTGVIHRSDLDRDSPYNTYKRTGLPPAPICSPGAAALKAALHPADTEALYFVADNTGHTRFSNNISEHNANVADYRKGQQ</sequence>
<feature type="site" description="Important for catalytic activity" evidence="7">
    <location>
        <position position="212"/>
    </location>
</feature>
<comment type="function">
    <text evidence="7">Functions as a peptidoglycan terminase that cleaves nascent peptidoglycan strands endolytically to terminate their elongation.</text>
</comment>
<evidence type="ECO:0000256" key="6">
    <source>
        <dbReference type="ARBA" id="ARBA00023316"/>
    </source>
</evidence>
<name>A0A1G7Q9X4_9BACT</name>
<dbReference type="EC" id="4.2.2.29" evidence="7"/>
<evidence type="ECO:0000256" key="3">
    <source>
        <dbReference type="ARBA" id="ARBA00022989"/>
    </source>
</evidence>
<comment type="catalytic activity">
    <reaction evidence="7">
        <text>a peptidoglycan chain = a peptidoglycan chain with N-acetyl-1,6-anhydromuramyl-[peptide] at the reducing end + a peptidoglycan chain with N-acetylglucosamine at the non-reducing end.</text>
        <dbReference type="EC" id="4.2.2.29"/>
    </reaction>
</comment>
<evidence type="ECO:0000313" key="9">
    <source>
        <dbReference type="Proteomes" id="UP000182427"/>
    </source>
</evidence>
<accession>A0A1G7Q9X4</accession>
<dbReference type="InterPro" id="IPR003770">
    <property type="entry name" value="MLTG-like"/>
</dbReference>
<keyword evidence="4 7" id="KW-0472">Membrane</keyword>
<dbReference type="Gene3D" id="3.30.1490.480">
    <property type="entry name" value="Endolytic murein transglycosylase"/>
    <property type="match status" value="2"/>
</dbReference>
<dbReference type="GO" id="GO:0009252">
    <property type="term" value="P:peptidoglycan biosynthetic process"/>
    <property type="evidence" value="ECO:0007669"/>
    <property type="project" value="UniProtKB-UniRule"/>
</dbReference>
<dbReference type="Pfam" id="PF02618">
    <property type="entry name" value="YceG"/>
    <property type="match status" value="1"/>
</dbReference>
<keyword evidence="3 7" id="KW-1133">Transmembrane helix</keyword>
<keyword evidence="9" id="KW-1185">Reference proteome</keyword>
<proteinExistence type="inferred from homology"/>
<evidence type="ECO:0000256" key="5">
    <source>
        <dbReference type="ARBA" id="ARBA00023239"/>
    </source>
</evidence>
<dbReference type="RefSeq" id="WP_083346548.1">
    <property type="nucleotide sequence ID" value="NZ_LT629690.1"/>
</dbReference>
<dbReference type="GO" id="GO:0008932">
    <property type="term" value="F:lytic endotransglycosylase activity"/>
    <property type="evidence" value="ECO:0007669"/>
    <property type="project" value="UniProtKB-UniRule"/>
</dbReference>
<comment type="similarity">
    <text evidence="7">Belongs to the transglycosylase MltG family.</text>
</comment>
<dbReference type="GO" id="GO:0005886">
    <property type="term" value="C:plasma membrane"/>
    <property type="evidence" value="ECO:0007669"/>
    <property type="project" value="UniProtKB-UniRule"/>
</dbReference>
<dbReference type="CDD" id="cd08010">
    <property type="entry name" value="MltG_like"/>
    <property type="match status" value="1"/>
</dbReference>
<dbReference type="GO" id="GO:0071555">
    <property type="term" value="P:cell wall organization"/>
    <property type="evidence" value="ECO:0007669"/>
    <property type="project" value="UniProtKB-KW"/>
</dbReference>
<evidence type="ECO:0000256" key="4">
    <source>
        <dbReference type="ARBA" id="ARBA00023136"/>
    </source>
</evidence>
<dbReference type="Gene3D" id="3.30.160.60">
    <property type="entry name" value="Classic Zinc Finger"/>
    <property type="match status" value="1"/>
</dbReference>
<dbReference type="PANTHER" id="PTHR30518">
    <property type="entry name" value="ENDOLYTIC MUREIN TRANSGLYCOSYLASE"/>
    <property type="match status" value="1"/>
</dbReference>
<evidence type="ECO:0000256" key="2">
    <source>
        <dbReference type="ARBA" id="ARBA00022692"/>
    </source>
</evidence>
<evidence type="ECO:0000313" key="8">
    <source>
        <dbReference type="EMBL" id="SDF95361.1"/>
    </source>
</evidence>
<keyword evidence="1 7" id="KW-1003">Cell membrane</keyword>
<evidence type="ECO:0000256" key="7">
    <source>
        <dbReference type="HAMAP-Rule" id="MF_02065"/>
    </source>
</evidence>
<dbReference type="OrthoDB" id="9814591at2"/>
<dbReference type="AlphaFoldDB" id="A0A1G7Q9X4"/>
<dbReference type="HAMAP" id="MF_02065">
    <property type="entry name" value="MltG"/>
    <property type="match status" value="1"/>
</dbReference>
<dbReference type="PANTHER" id="PTHR30518:SF2">
    <property type="entry name" value="ENDOLYTIC MUREIN TRANSGLYCOSYLASE"/>
    <property type="match status" value="1"/>
</dbReference>
<reference evidence="8 9" key="1">
    <citation type="submission" date="2016-10" db="EMBL/GenBank/DDBJ databases">
        <authorList>
            <person name="de Groot N.N."/>
        </authorList>
    </citation>
    <scope>NUCLEOTIDE SEQUENCE [LARGE SCALE GENOMIC DNA]</scope>
    <source>
        <strain evidence="8 9">GAS232</strain>
    </source>
</reference>
<evidence type="ECO:0000256" key="1">
    <source>
        <dbReference type="ARBA" id="ARBA00022475"/>
    </source>
</evidence>
<organism evidence="8 9">
    <name type="scientific">Terriglobus roseus</name>
    <dbReference type="NCBI Taxonomy" id="392734"/>
    <lineage>
        <taxon>Bacteria</taxon>
        <taxon>Pseudomonadati</taxon>
        <taxon>Acidobacteriota</taxon>
        <taxon>Terriglobia</taxon>
        <taxon>Terriglobales</taxon>
        <taxon>Acidobacteriaceae</taxon>
        <taxon>Terriglobus</taxon>
    </lineage>
</organism>
<dbReference type="NCBIfam" id="TIGR00247">
    <property type="entry name" value="endolytic transglycosylase MltG"/>
    <property type="match status" value="1"/>
</dbReference>